<evidence type="ECO:0000313" key="1">
    <source>
        <dbReference type="EMBL" id="QKU33611.1"/>
    </source>
</evidence>
<organism evidence="1">
    <name type="scientific">Tupanvirus deep ocean</name>
    <dbReference type="NCBI Taxonomy" id="2126984"/>
    <lineage>
        <taxon>Viruses</taxon>
        <taxon>Varidnaviria</taxon>
        <taxon>Bamfordvirae</taxon>
        <taxon>Nucleocytoviricota</taxon>
        <taxon>Megaviricetes</taxon>
        <taxon>Imitervirales</taxon>
        <taxon>Mimiviridae</taxon>
        <taxon>Megamimivirinae</taxon>
        <taxon>Tupanvirus</taxon>
        <taxon>Tupanvirus altamarinense</taxon>
    </lineage>
</organism>
<reference evidence="1" key="1">
    <citation type="submission" date="2017-06" db="EMBL/GenBank/DDBJ databases">
        <authorList>
            <person name="Assis F.L."/>
            <person name="Abrahao J.S."/>
            <person name="Silva L."/>
            <person name="Khalil J.B."/>
            <person name="Rodrigues R."/>
            <person name="Silva L.S."/>
            <person name="Boratto P."/>
            <person name="Andrade M."/>
            <person name="Kroon E.G."/>
            <person name="Ribeiro B."/>
            <person name="Bergier I."/>
            <person name="Seligmann H."/>
            <person name="Ghigo E."/>
            <person name="Colson P."/>
            <person name="Levasseur A."/>
            <person name="Raoult D."/>
            <person name="Scola B.L."/>
        </authorList>
    </citation>
    <scope>NUCLEOTIDE SEQUENCE</scope>
    <source>
        <strain evidence="1">Deep ocean</strain>
    </source>
</reference>
<dbReference type="SUPFAM" id="SSF52540">
    <property type="entry name" value="P-loop containing nucleoside triphosphate hydrolases"/>
    <property type="match status" value="1"/>
</dbReference>
<accession>A0A6N1NV76</accession>
<dbReference type="EMBL" id="MF405918">
    <property type="protein sequence ID" value="QKU33611.1"/>
    <property type="molecule type" value="Genomic_DNA"/>
</dbReference>
<dbReference type="InterPro" id="IPR027417">
    <property type="entry name" value="P-loop_NTPase"/>
</dbReference>
<dbReference type="KEGG" id="vg:80516909"/>
<dbReference type="Gene3D" id="3.40.50.300">
    <property type="entry name" value="P-loop containing nucleotide triphosphate hydrolases"/>
    <property type="match status" value="1"/>
</dbReference>
<dbReference type="RefSeq" id="YP_010780218.1">
    <property type="nucleotide sequence ID" value="NC_075038.1"/>
</dbReference>
<protein>
    <submittedName>
        <fullName evidence="1">Putative ORFan</fullName>
    </submittedName>
</protein>
<proteinExistence type="predicted"/>
<reference evidence="1" key="2">
    <citation type="journal article" date="2018" name="Nat. Commun.">
        <title>Tailed giant Tupanvirus possesses the most complete translational apparatus of the known virosphere.</title>
        <authorList>
            <person name="Abrahao J."/>
            <person name="Silva L."/>
            <person name="Silva L.S."/>
            <person name="Khalil J.Y.B."/>
            <person name="Rodrigues R."/>
            <person name="Arantes T."/>
            <person name="Assis F."/>
            <person name="Boratto P."/>
            <person name="Andrade M."/>
            <person name="Kroon E.G."/>
            <person name="Ribeiro B."/>
            <person name="Bergier I."/>
            <person name="Seligmann H."/>
            <person name="Ghigo E."/>
            <person name="Colson P."/>
            <person name="Levasseur A."/>
            <person name="Kroemer G."/>
            <person name="Raoult D."/>
            <person name="La Scola B."/>
        </authorList>
    </citation>
    <scope>NUCLEOTIDE SEQUENCE [LARGE SCALE GENOMIC DNA]</scope>
    <source>
        <strain evidence="1">Deep ocean</strain>
    </source>
</reference>
<name>A0A6N1NV76_9VIRU</name>
<sequence>MAVYLEFQQVMVSNEIRDKFIKEAKGMGLDKIIQSSKGSIRPVFHKAIDLTDVYLVLIVGSYDNVLIKLANECGFPRGFPVLWMPGTKMQYFGFYPKFSNDDRQTADDLSEFDNIVNLSFFKKWSGFLSQVIAFEIAGFKYWTITSKNSANHESLFIQDAKRLFDRYITKEIIDKMVESNLHICAEIMSKNDQVHGSRVLSESPIITAIGCGKIYNLSLPYDKKTDDHHKFVKFLDNNEIVNFCQTYGLPCDSSVTINDPLIARNFITELSKNRDFMTDKMLEELLGNYNSSGVLINKGTVAHTNVLGECLEGLVIKLTDGKGQTLIKKYKFANYTIRTMLLREVFEKFTINYGLLDRAKNFVDYWCVSEAGKKYWYDFALQCFMNYNSFVKKDSLVGLHIEMAELVAEQKSFDNVQTEFNQLLESLTNGTIIICTGPIGSGKTTFANELASIKPDQFISIDGDKLDLGMDLTMKLSKERNDYTRFKIIDALMKGKIPIISTGGGVLFSSGRDQSFIMRNQILNTLGILCKVIVCVSGEFAGVVPISKTYDVDRVYCNTNMVKDTVTRRVTLGEWKIDPKFKSGKVSEEVALNNFTDFIAKKSSENSKFAKLLLSSSDFSFGYPSITTQNYGIQSTFDFTDILSKITPVASVESGKFSQIRLLTFTNNEIIGHITWEYDSNSDIKFSLSDFNKLVSMYPKNVSGRLIKITSTDGKCKYIFAVPNSAIHSDGSTHITIDSGCHAPKETGTIVRALNGKQKNLDLPAQNGRIIKYDLTKLESSPCTIQILGVFGI</sequence>
<dbReference type="GeneID" id="80516909"/>